<dbReference type="AlphaFoldDB" id="A0A173UB68"/>
<gene>
    <name evidence="3" type="ORF">ERS852429_02042</name>
</gene>
<keyword evidence="3" id="KW-0269">Exonuclease</keyword>
<dbReference type="PROSITE" id="PS51257">
    <property type="entry name" value="PROKAR_LIPOPROTEIN"/>
    <property type="match status" value="1"/>
</dbReference>
<keyword evidence="3" id="KW-0540">Nuclease</keyword>
<dbReference type="PANTHER" id="PTHR12121">
    <property type="entry name" value="CARBON CATABOLITE REPRESSOR PROTEIN 4"/>
    <property type="match status" value="1"/>
</dbReference>
<protein>
    <submittedName>
        <fullName evidence="3">mRNA deadenylase, exonuclease subunit and related nucleases</fullName>
    </submittedName>
</protein>
<dbReference type="InterPro" id="IPR005135">
    <property type="entry name" value="Endo/exonuclease/phosphatase"/>
</dbReference>
<name>A0A173UB68_PARDI</name>
<dbReference type="EMBL" id="CYXP01000004">
    <property type="protein sequence ID" value="CUN12201.1"/>
    <property type="molecule type" value="Genomic_DNA"/>
</dbReference>
<organism evidence="3 4">
    <name type="scientific">Parabacteroides distasonis</name>
    <dbReference type="NCBI Taxonomy" id="823"/>
    <lineage>
        <taxon>Bacteria</taxon>
        <taxon>Pseudomonadati</taxon>
        <taxon>Bacteroidota</taxon>
        <taxon>Bacteroidia</taxon>
        <taxon>Bacteroidales</taxon>
        <taxon>Tannerellaceae</taxon>
        <taxon>Parabacteroides</taxon>
    </lineage>
</organism>
<reference evidence="3 4" key="1">
    <citation type="submission" date="2015-09" db="EMBL/GenBank/DDBJ databases">
        <authorList>
            <consortium name="Pathogen Informatics"/>
        </authorList>
    </citation>
    <scope>NUCLEOTIDE SEQUENCE [LARGE SCALE GENOMIC DNA]</scope>
    <source>
        <strain evidence="3 4">2789STDY5608872</strain>
    </source>
</reference>
<keyword evidence="3" id="KW-0378">Hydrolase</keyword>
<dbReference type="InterPro" id="IPR050410">
    <property type="entry name" value="CCR4/nocturin_mRNA_transcr"/>
</dbReference>
<evidence type="ECO:0000313" key="3">
    <source>
        <dbReference type="EMBL" id="CUN12201.1"/>
    </source>
</evidence>
<feature type="domain" description="Endonuclease/exonuclease/phosphatase" evidence="2">
    <location>
        <begin position="30"/>
        <end position="277"/>
    </location>
</feature>
<dbReference type="Proteomes" id="UP000095591">
    <property type="component" value="Unassembled WGS sequence"/>
</dbReference>
<dbReference type="Pfam" id="PF03372">
    <property type="entry name" value="Exo_endo_phos"/>
    <property type="match status" value="1"/>
</dbReference>
<dbReference type="RefSeq" id="WP_057319335.1">
    <property type="nucleotide sequence ID" value="NZ_CYXP01000004.1"/>
</dbReference>
<dbReference type="PANTHER" id="PTHR12121:SF36">
    <property type="entry name" value="ENDONUCLEASE_EXONUCLEASE_PHOSPHATASE DOMAIN-CONTAINING PROTEIN"/>
    <property type="match status" value="1"/>
</dbReference>
<dbReference type="InterPro" id="IPR036691">
    <property type="entry name" value="Endo/exonu/phosph_ase_sf"/>
</dbReference>
<evidence type="ECO:0000313" key="4">
    <source>
        <dbReference type="Proteomes" id="UP000095591"/>
    </source>
</evidence>
<evidence type="ECO:0000259" key="2">
    <source>
        <dbReference type="Pfam" id="PF03372"/>
    </source>
</evidence>
<proteinExistence type="predicted"/>
<dbReference type="Gene3D" id="3.60.10.10">
    <property type="entry name" value="Endonuclease/exonuclease/phosphatase"/>
    <property type="match status" value="1"/>
</dbReference>
<dbReference type="GO" id="GO:0000175">
    <property type="term" value="F:3'-5'-RNA exonuclease activity"/>
    <property type="evidence" value="ECO:0007669"/>
    <property type="project" value="TreeGrafter"/>
</dbReference>
<feature type="signal peptide" evidence="1">
    <location>
        <begin position="1"/>
        <end position="20"/>
    </location>
</feature>
<dbReference type="CDD" id="cd09083">
    <property type="entry name" value="EEP-1"/>
    <property type="match status" value="1"/>
</dbReference>
<accession>A0A173UB68</accession>
<keyword evidence="1" id="KW-0732">Signal</keyword>
<dbReference type="SUPFAM" id="SSF56219">
    <property type="entry name" value="DNase I-like"/>
    <property type="match status" value="1"/>
</dbReference>
<sequence length="287" mass="32836">MKRILLCLMVALFATGCLFAKNNDEKMNVMSYNIRYDNSGDKDNQWKFRRDFAADLVKFHEADVFGAQEVLNNQLNDLLDRLPEYAYVGVGREDGKTKGEYAPIFYRKDRFSVEKNGNFWLAEDINAVGKKGWDAACERVATWAILKDKNTGKKFFFLNTHLDHMGKVARHEGASLVLEQAKKLSENLPIIVTGDFNAVPSDEPIQVLTNPSDPRHLTHSRTIAGFTYGPEWTFHDFGKIPYDKREWIDYIFVKGNIKVLRHGVLTETLNNLFPSDHCPVISTLILE</sequence>
<feature type="chain" id="PRO_5008012927" evidence="1">
    <location>
        <begin position="21"/>
        <end position="287"/>
    </location>
</feature>
<evidence type="ECO:0000256" key="1">
    <source>
        <dbReference type="SAM" id="SignalP"/>
    </source>
</evidence>